<dbReference type="AlphaFoldDB" id="A0A561T5Y9"/>
<proteinExistence type="predicted"/>
<dbReference type="InterPro" id="IPR038765">
    <property type="entry name" value="Papain-like_cys_pep_sf"/>
</dbReference>
<evidence type="ECO:0000259" key="3">
    <source>
        <dbReference type="SMART" id="SM00460"/>
    </source>
</evidence>
<evidence type="ECO:0000313" key="4">
    <source>
        <dbReference type="EMBL" id="TWF82518.1"/>
    </source>
</evidence>
<accession>A0A561T5Y9</accession>
<feature type="compositionally biased region" description="Low complexity" evidence="1">
    <location>
        <begin position="552"/>
        <end position="565"/>
    </location>
</feature>
<evidence type="ECO:0000256" key="1">
    <source>
        <dbReference type="SAM" id="MobiDB-lite"/>
    </source>
</evidence>
<dbReference type="InterPro" id="IPR025403">
    <property type="entry name" value="TgpA-like_C"/>
</dbReference>
<feature type="transmembrane region" description="Helical" evidence="2">
    <location>
        <begin position="60"/>
        <end position="80"/>
    </location>
</feature>
<dbReference type="Gene3D" id="3.10.620.30">
    <property type="match status" value="1"/>
</dbReference>
<keyword evidence="2" id="KW-0472">Membrane</keyword>
<keyword evidence="2" id="KW-1133">Transmembrane helix</keyword>
<name>A0A561T5Y9_9PSEU</name>
<evidence type="ECO:0000256" key="2">
    <source>
        <dbReference type="SAM" id="Phobius"/>
    </source>
</evidence>
<dbReference type="EMBL" id="VIWU01000001">
    <property type="protein sequence ID" value="TWF82518.1"/>
    <property type="molecule type" value="Genomic_DNA"/>
</dbReference>
<feature type="transmembrane region" description="Helical" evidence="2">
    <location>
        <begin position="113"/>
        <end position="132"/>
    </location>
</feature>
<sequence>MPWVATLAAGAAVLLAGGPVTAVIQGWSWVGYALVAVAVVVGAGLLLARFGPVVTAIGQCVAVLVVLTIFFADGALLGFLPGPAAFGHFGALVAGAGQQIDTSTAPVAATPEILFLTTAAFGLLTVGVYAAAVIARAPAAAGVPLLAVFAVPAALADQLLPWWAMAGAAAGFGLLLVAAGGLHSQLTAGTALVAGAVVVALGVGVITPFIGTAGRFAGGGGGGAAGSIGLTPFTALRGQLEQSTPAELFEVRGLARPTYLRALTLRQYVADRGWEATRPAPGIPLPGPVQQQPDVPGDFVDVDISNIAFRDYWLPLYGEPIDVADLPDTQWLYDAASGTGYTGRPRQEDGWRQRAILPTPSMQQLRAAQGIAGVGLEYLDTTGVDPRVAQIAQEVIGNAGPGFDRVFAIQNWFAGPGTQFTYSLQTAPGSGDDALVEFLTVGKTGYCEQFASAMAVMLRTVGVPARVAIGFTAGTDQGDRRTITTADAHAWVEAWFPGVGWTGFDPTPLTDGRRIDPPYVEEAEAEQESQQSAPVEDVPAPEPQSGDEEAAEPTTPESTQPEAAPSVGSPGIGIPVWPFLAALAAVAVTLVPATLRVRDRRRRLAAVARGGPEAAGAGWEELMAESADRGAECPPSDTVRAAARRLVREHHLESDAQQALRQVIGAVEASWYGGTHPRPGELDEPVRAVAAGIAAGSGLSLRGRLLPRSVVQRVRDRRSAARAGSNRSEAVTSR</sequence>
<feature type="compositionally biased region" description="Low complexity" evidence="1">
    <location>
        <begin position="721"/>
        <end position="734"/>
    </location>
</feature>
<dbReference type="SUPFAM" id="SSF54001">
    <property type="entry name" value="Cysteine proteinases"/>
    <property type="match status" value="1"/>
</dbReference>
<feature type="transmembrane region" description="Helical" evidence="2">
    <location>
        <begin position="139"/>
        <end position="156"/>
    </location>
</feature>
<dbReference type="Pfam" id="PF01841">
    <property type="entry name" value="Transglut_core"/>
    <property type="match status" value="1"/>
</dbReference>
<reference evidence="4 5" key="1">
    <citation type="submission" date="2019-06" db="EMBL/GenBank/DDBJ databases">
        <title>Sequencing the genomes of 1000 actinobacteria strains.</title>
        <authorList>
            <person name="Klenk H.-P."/>
        </authorList>
    </citation>
    <scope>NUCLEOTIDE SEQUENCE [LARGE SCALE GENOMIC DNA]</scope>
    <source>
        <strain evidence="4 5">DSM 45671</strain>
    </source>
</reference>
<dbReference type="InterPro" id="IPR021878">
    <property type="entry name" value="TgpA_N"/>
</dbReference>
<protein>
    <submittedName>
        <fullName evidence="4">Uncharacterized protein DUF4129</fullName>
    </submittedName>
</protein>
<feature type="region of interest" description="Disordered" evidence="1">
    <location>
        <begin position="521"/>
        <end position="567"/>
    </location>
</feature>
<dbReference type="InterPro" id="IPR052901">
    <property type="entry name" value="Bact_TGase-like"/>
</dbReference>
<dbReference type="Pfam" id="PF13559">
    <property type="entry name" value="DUF4129"/>
    <property type="match status" value="1"/>
</dbReference>
<feature type="transmembrane region" description="Helical" evidence="2">
    <location>
        <begin position="189"/>
        <end position="210"/>
    </location>
</feature>
<keyword evidence="2" id="KW-0812">Transmembrane</keyword>
<feature type="domain" description="Transglutaminase-like" evidence="3">
    <location>
        <begin position="439"/>
        <end position="508"/>
    </location>
</feature>
<dbReference type="PANTHER" id="PTHR42736">
    <property type="entry name" value="PROTEIN-GLUTAMINE GAMMA-GLUTAMYLTRANSFERASE"/>
    <property type="match status" value="1"/>
</dbReference>
<dbReference type="Proteomes" id="UP000321261">
    <property type="component" value="Unassembled WGS sequence"/>
</dbReference>
<dbReference type="Pfam" id="PF11992">
    <property type="entry name" value="TgpA_N"/>
    <property type="match status" value="1"/>
</dbReference>
<feature type="transmembrane region" description="Helical" evidence="2">
    <location>
        <begin position="32"/>
        <end position="48"/>
    </location>
</feature>
<gene>
    <name evidence="4" type="ORF">FHX44_118467</name>
</gene>
<feature type="transmembrane region" description="Helical" evidence="2">
    <location>
        <begin position="162"/>
        <end position="182"/>
    </location>
</feature>
<feature type="transmembrane region" description="Helical" evidence="2">
    <location>
        <begin position="576"/>
        <end position="595"/>
    </location>
</feature>
<comment type="caution">
    <text evidence="4">The sequence shown here is derived from an EMBL/GenBank/DDBJ whole genome shotgun (WGS) entry which is preliminary data.</text>
</comment>
<dbReference type="PANTHER" id="PTHR42736:SF1">
    <property type="entry name" value="PROTEIN-GLUTAMINE GAMMA-GLUTAMYLTRANSFERASE"/>
    <property type="match status" value="1"/>
</dbReference>
<evidence type="ECO:0000313" key="5">
    <source>
        <dbReference type="Proteomes" id="UP000321261"/>
    </source>
</evidence>
<keyword evidence="5" id="KW-1185">Reference proteome</keyword>
<organism evidence="4 5">
    <name type="scientific">Pseudonocardia hierapolitana</name>
    <dbReference type="NCBI Taxonomy" id="1128676"/>
    <lineage>
        <taxon>Bacteria</taxon>
        <taxon>Bacillati</taxon>
        <taxon>Actinomycetota</taxon>
        <taxon>Actinomycetes</taxon>
        <taxon>Pseudonocardiales</taxon>
        <taxon>Pseudonocardiaceae</taxon>
        <taxon>Pseudonocardia</taxon>
    </lineage>
</organism>
<dbReference type="InterPro" id="IPR002931">
    <property type="entry name" value="Transglutaminase-like"/>
</dbReference>
<feature type="region of interest" description="Disordered" evidence="1">
    <location>
        <begin position="713"/>
        <end position="734"/>
    </location>
</feature>
<dbReference type="SMART" id="SM00460">
    <property type="entry name" value="TGc"/>
    <property type="match status" value="1"/>
</dbReference>